<keyword evidence="1" id="KW-0175">Coiled coil</keyword>
<feature type="coiled-coil region" evidence="1">
    <location>
        <begin position="235"/>
        <end position="262"/>
    </location>
</feature>
<dbReference type="EMBL" id="KN837154">
    <property type="protein sequence ID" value="KIJ39119.1"/>
    <property type="molecule type" value="Genomic_DNA"/>
</dbReference>
<gene>
    <name evidence="2" type="ORF">M422DRAFT_257994</name>
</gene>
<keyword evidence="3" id="KW-1185">Reference proteome</keyword>
<evidence type="ECO:0000313" key="2">
    <source>
        <dbReference type="EMBL" id="KIJ39119.1"/>
    </source>
</evidence>
<reference evidence="2 3" key="1">
    <citation type="submission" date="2014-06" db="EMBL/GenBank/DDBJ databases">
        <title>Evolutionary Origins and Diversification of the Mycorrhizal Mutualists.</title>
        <authorList>
            <consortium name="DOE Joint Genome Institute"/>
            <consortium name="Mycorrhizal Genomics Consortium"/>
            <person name="Kohler A."/>
            <person name="Kuo A."/>
            <person name="Nagy L.G."/>
            <person name="Floudas D."/>
            <person name="Copeland A."/>
            <person name="Barry K.W."/>
            <person name="Cichocki N."/>
            <person name="Veneault-Fourrey C."/>
            <person name="LaButti K."/>
            <person name="Lindquist E.A."/>
            <person name="Lipzen A."/>
            <person name="Lundell T."/>
            <person name="Morin E."/>
            <person name="Murat C."/>
            <person name="Riley R."/>
            <person name="Ohm R."/>
            <person name="Sun H."/>
            <person name="Tunlid A."/>
            <person name="Henrissat B."/>
            <person name="Grigoriev I.V."/>
            <person name="Hibbett D.S."/>
            <person name="Martin F."/>
        </authorList>
    </citation>
    <scope>NUCLEOTIDE SEQUENCE [LARGE SCALE GENOMIC DNA]</scope>
    <source>
        <strain evidence="2 3">SS14</strain>
    </source>
</reference>
<evidence type="ECO:0000313" key="3">
    <source>
        <dbReference type="Proteomes" id="UP000054279"/>
    </source>
</evidence>
<dbReference type="Proteomes" id="UP000054279">
    <property type="component" value="Unassembled WGS sequence"/>
</dbReference>
<dbReference type="HOGENOM" id="CLU_012886_1_1_1"/>
<proteinExistence type="predicted"/>
<organism evidence="2 3">
    <name type="scientific">Sphaerobolus stellatus (strain SS14)</name>
    <dbReference type="NCBI Taxonomy" id="990650"/>
    <lineage>
        <taxon>Eukaryota</taxon>
        <taxon>Fungi</taxon>
        <taxon>Dikarya</taxon>
        <taxon>Basidiomycota</taxon>
        <taxon>Agaricomycotina</taxon>
        <taxon>Agaricomycetes</taxon>
        <taxon>Phallomycetidae</taxon>
        <taxon>Geastrales</taxon>
        <taxon>Sphaerobolaceae</taxon>
        <taxon>Sphaerobolus</taxon>
    </lineage>
</organism>
<accession>A0A0C9UW67</accession>
<name>A0A0C9UW67_SPHS4</name>
<protein>
    <submittedName>
        <fullName evidence="2">Uncharacterized protein</fullName>
    </submittedName>
</protein>
<evidence type="ECO:0000256" key="1">
    <source>
        <dbReference type="SAM" id="Coils"/>
    </source>
</evidence>
<sequence length="432" mass="49468">MEATEWLNTVFNQIRTSMNRMSQTMKNIFLVPQRKSSGKTIEPRNNRAHDKAAAKAATKRIVAQGATSIPITGMQQEEHARLVQSHREWESDENYPSPRRLNIHKNIHSSALMYARGTSDERVTKQSRTCRTHDIRVTENARANFQESAQNTDRRNTSPINTQQELGIPESIERSRCSIKETQSIDMNALREEIKETISATIKEKLRSDADSVTTVSHSMTALDANAQYWRDLSNKATHRSRRALELQLKMAEEKVNTLLYEEAPEEALLEATREAHHICFQLDQNTHLREAGLMPEQQVKFRTDTGGSINNTSREYGVNPIHELDGAVVNRMAEYSGIQQMVRQAIKNASHETEPEKSFLAKAGVKMGNPPNYSSERNLEKFENWVASVLRFRSMYNLLGPQVCKVQLQFLGQCLTDEAQEWFYRNVEQFD</sequence>
<dbReference type="AlphaFoldDB" id="A0A0C9UW67"/>